<feature type="domain" description="Glutaredoxin" evidence="1">
    <location>
        <begin position="287"/>
        <end position="352"/>
    </location>
</feature>
<dbReference type="InterPro" id="IPR014025">
    <property type="entry name" value="Glutaredoxin_subgr"/>
</dbReference>
<feature type="non-terminal residue" evidence="2">
    <location>
        <position position="383"/>
    </location>
</feature>
<keyword evidence="3" id="KW-1185">Reference proteome</keyword>
<dbReference type="Gene3D" id="3.40.30.10">
    <property type="entry name" value="Glutaredoxin"/>
    <property type="match status" value="1"/>
</dbReference>
<dbReference type="PANTHER" id="PTHR46679:SF4">
    <property type="entry name" value="GLUTAREDOXIN DOMAIN-CONTAINING PROTEIN"/>
    <property type="match status" value="1"/>
</dbReference>
<protein>
    <recommendedName>
        <fullName evidence="1">Glutaredoxin domain-containing protein</fullName>
    </recommendedName>
</protein>
<name>A0AAN5CY13_9BILA</name>
<dbReference type="Proteomes" id="UP001328107">
    <property type="component" value="Unassembled WGS sequence"/>
</dbReference>
<feature type="non-terminal residue" evidence="2">
    <location>
        <position position="1"/>
    </location>
</feature>
<dbReference type="GO" id="GO:0005739">
    <property type="term" value="C:mitochondrion"/>
    <property type="evidence" value="ECO:0007669"/>
    <property type="project" value="TreeGrafter"/>
</dbReference>
<evidence type="ECO:0000313" key="2">
    <source>
        <dbReference type="EMBL" id="GMR52913.1"/>
    </source>
</evidence>
<dbReference type="InterPro" id="IPR036249">
    <property type="entry name" value="Thioredoxin-like_sf"/>
</dbReference>
<accession>A0AAN5CY13</accession>
<dbReference type="GO" id="GO:0015035">
    <property type="term" value="F:protein-disulfide reductase activity"/>
    <property type="evidence" value="ECO:0007669"/>
    <property type="project" value="TreeGrafter"/>
</dbReference>
<gene>
    <name evidence="2" type="ORF">PMAYCL1PPCAC_23108</name>
</gene>
<dbReference type="InterPro" id="IPR002109">
    <property type="entry name" value="Glutaredoxin"/>
</dbReference>
<dbReference type="PANTHER" id="PTHR46679">
    <property type="match status" value="1"/>
</dbReference>
<dbReference type="AlphaFoldDB" id="A0AAN5CY13"/>
<proteinExistence type="predicted"/>
<dbReference type="PRINTS" id="PR00160">
    <property type="entry name" value="GLUTAREDOXIN"/>
</dbReference>
<sequence>KSVARRPELLLPEDDEAYEIRLTTIRPRRTTAEPYQDYPDYELPLRAGWPPPQETFLPYGERPMRPVQQPPMVRPVVEQPLAAAPIDDYRPATAAAASLPPLRFRQRRPNDVWVRTNGAYPEFVNLRAIGERIEYRPPAWDGSGIADIGLPPISDPVVPLLPIENYPAVPYPDLPGSFILGYPDRQPPYEGYGSYRSRPSRIIPTGYGERFVEPRYANRGTGGGGYGVPNGGYGVPSGGYSRPTEYVRSFPSQPPEGGGGRGWRTIVSPYGYSYAGYIERQSRMYPIMIYTLESCPACHSAKRLLAINYADVASHFLELAGEEEWQRQLHIDLQNLTGAGRFPYVFVCGQFIGGSMDLHELHHRGQLRQRLQQCSRDRPYSSA</sequence>
<dbReference type="Pfam" id="PF00462">
    <property type="entry name" value="Glutaredoxin"/>
    <property type="match status" value="1"/>
</dbReference>
<dbReference type="EMBL" id="BTRK01000005">
    <property type="protein sequence ID" value="GMR52913.1"/>
    <property type="molecule type" value="Genomic_DNA"/>
</dbReference>
<dbReference type="PROSITE" id="PS51354">
    <property type="entry name" value="GLUTAREDOXIN_2"/>
    <property type="match status" value="1"/>
</dbReference>
<comment type="caution">
    <text evidence="2">The sequence shown here is derived from an EMBL/GenBank/DDBJ whole genome shotgun (WGS) entry which is preliminary data.</text>
</comment>
<evidence type="ECO:0000313" key="3">
    <source>
        <dbReference type="Proteomes" id="UP001328107"/>
    </source>
</evidence>
<organism evidence="2 3">
    <name type="scientific">Pristionchus mayeri</name>
    <dbReference type="NCBI Taxonomy" id="1317129"/>
    <lineage>
        <taxon>Eukaryota</taxon>
        <taxon>Metazoa</taxon>
        <taxon>Ecdysozoa</taxon>
        <taxon>Nematoda</taxon>
        <taxon>Chromadorea</taxon>
        <taxon>Rhabditida</taxon>
        <taxon>Rhabditina</taxon>
        <taxon>Diplogasteromorpha</taxon>
        <taxon>Diplogasteroidea</taxon>
        <taxon>Neodiplogasteridae</taxon>
        <taxon>Pristionchus</taxon>
    </lineage>
</organism>
<dbReference type="SUPFAM" id="SSF52833">
    <property type="entry name" value="Thioredoxin-like"/>
    <property type="match status" value="1"/>
</dbReference>
<evidence type="ECO:0000259" key="1">
    <source>
        <dbReference type="Pfam" id="PF00462"/>
    </source>
</evidence>
<reference evidence="3" key="1">
    <citation type="submission" date="2022-10" db="EMBL/GenBank/DDBJ databases">
        <title>Genome assembly of Pristionchus species.</title>
        <authorList>
            <person name="Yoshida K."/>
            <person name="Sommer R.J."/>
        </authorList>
    </citation>
    <scope>NUCLEOTIDE SEQUENCE [LARGE SCALE GENOMIC DNA]</scope>
    <source>
        <strain evidence="3">RS5460</strain>
    </source>
</reference>